<feature type="DNA-binding region" description="H-T-H motif" evidence="2">
    <location>
        <begin position="35"/>
        <end position="54"/>
    </location>
</feature>
<sequence>MPDRPAKTAKSQRTRAAILKAAQELFAEQGYERATLRDIAARAAIDPAMVIRYFGSKEGLFARATAFDLKLPDLTAVPTDDIGATLVAHFVDVWEGSLSNGSLISLLRAAASSDDAANAIRMIFGGQVVPMLARVVPPMELPMRAGLVATQIMGLAVTRYILKVPPVVAMDRAQLVKLLGPTMQRYVVGKL</sequence>
<dbReference type="RefSeq" id="WP_147155414.1">
    <property type="nucleotide sequence ID" value="NZ_BKAJ01000148.1"/>
</dbReference>
<dbReference type="InterPro" id="IPR050109">
    <property type="entry name" value="HTH-type_TetR-like_transc_reg"/>
</dbReference>
<accession>A0A512NM68</accession>
<evidence type="ECO:0000259" key="3">
    <source>
        <dbReference type="PROSITE" id="PS50977"/>
    </source>
</evidence>
<dbReference type="Pfam" id="PF00440">
    <property type="entry name" value="TetR_N"/>
    <property type="match status" value="1"/>
</dbReference>
<reference evidence="4 5" key="1">
    <citation type="submission" date="2019-07" db="EMBL/GenBank/DDBJ databases">
        <title>Whole genome shotgun sequence of Reyranella soli NBRC 108950.</title>
        <authorList>
            <person name="Hosoyama A."/>
            <person name="Uohara A."/>
            <person name="Ohji S."/>
            <person name="Ichikawa N."/>
        </authorList>
    </citation>
    <scope>NUCLEOTIDE SEQUENCE [LARGE SCALE GENOMIC DNA]</scope>
    <source>
        <strain evidence="4 5">NBRC 108950</strain>
    </source>
</reference>
<dbReference type="Pfam" id="PF17920">
    <property type="entry name" value="TetR_C_16"/>
    <property type="match status" value="1"/>
</dbReference>
<dbReference type="GO" id="GO:0000976">
    <property type="term" value="F:transcription cis-regulatory region binding"/>
    <property type="evidence" value="ECO:0007669"/>
    <property type="project" value="TreeGrafter"/>
</dbReference>
<dbReference type="GO" id="GO:0003700">
    <property type="term" value="F:DNA-binding transcription factor activity"/>
    <property type="evidence" value="ECO:0007669"/>
    <property type="project" value="TreeGrafter"/>
</dbReference>
<evidence type="ECO:0000313" key="5">
    <source>
        <dbReference type="Proteomes" id="UP000321058"/>
    </source>
</evidence>
<dbReference type="PRINTS" id="PR00455">
    <property type="entry name" value="HTHTETR"/>
</dbReference>
<name>A0A512NM68_9HYPH</name>
<dbReference type="AlphaFoldDB" id="A0A512NM68"/>
<dbReference type="Gene3D" id="1.10.10.60">
    <property type="entry name" value="Homeodomain-like"/>
    <property type="match status" value="1"/>
</dbReference>
<dbReference type="OrthoDB" id="9779746at2"/>
<evidence type="ECO:0000313" key="4">
    <source>
        <dbReference type="EMBL" id="GEP60043.1"/>
    </source>
</evidence>
<feature type="domain" description="HTH tetR-type" evidence="3">
    <location>
        <begin position="12"/>
        <end position="72"/>
    </location>
</feature>
<keyword evidence="1 2" id="KW-0238">DNA-binding</keyword>
<evidence type="ECO:0000256" key="1">
    <source>
        <dbReference type="ARBA" id="ARBA00023125"/>
    </source>
</evidence>
<dbReference type="InterPro" id="IPR001647">
    <property type="entry name" value="HTH_TetR"/>
</dbReference>
<comment type="caution">
    <text evidence="4">The sequence shown here is derived from an EMBL/GenBank/DDBJ whole genome shotgun (WGS) entry which is preliminary data.</text>
</comment>
<dbReference type="InterPro" id="IPR041678">
    <property type="entry name" value="TetR_C_16"/>
</dbReference>
<dbReference type="Proteomes" id="UP000321058">
    <property type="component" value="Unassembled WGS sequence"/>
</dbReference>
<dbReference type="EMBL" id="BKAJ01000148">
    <property type="protein sequence ID" value="GEP60043.1"/>
    <property type="molecule type" value="Genomic_DNA"/>
</dbReference>
<proteinExistence type="predicted"/>
<organism evidence="4 5">
    <name type="scientific">Reyranella soli</name>
    <dbReference type="NCBI Taxonomy" id="1230389"/>
    <lineage>
        <taxon>Bacteria</taxon>
        <taxon>Pseudomonadati</taxon>
        <taxon>Pseudomonadota</taxon>
        <taxon>Alphaproteobacteria</taxon>
        <taxon>Hyphomicrobiales</taxon>
        <taxon>Reyranellaceae</taxon>
        <taxon>Reyranella</taxon>
    </lineage>
</organism>
<dbReference type="Gene3D" id="1.10.357.10">
    <property type="entry name" value="Tetracycline Repressor, domain 2"/>
    <property type="match status" value="1"/>
</dbReference>
<dbReference type="SUPFAM" id="SSF46689">
    <property type="entry name" value="Homeodomain-like"/>
    <property type="match status" value="1"/>
</dbReference>
<dbReference type="SUPFAM" id="SSF48498">
    <property type="entry name" value="Tetracyclin repressor-like, C-terminal domain"/>
    <property type="match status" value="1"/>
</dbReference>
<dbReference type="PANTHER" id="PTHR30055:SF235">
    <property type="entry name" value="TRANSCRIPTIONAL REGULATORY PROTEIN"/>
    <property type="match status" value="1"/>
</dbReference>
<dbReference type="InterPro" id="IPR009057">
    <property type="entry name" value="Homeodomain-like_sf"/>
</dbReference>
<dbReference type="InterPro" id="IPR036271">
    <property type="entry name" value="Tet_transcr_reg_TetR-rel_C_sf"/>
</dbReference>
<dbReference type="PROSITE" id="PS50977">
    <property type="entry name" value="HTH_TETR_2"/>
    <property type="match status" value="1"/>
</dbReference>
<evidence type="ECO:0000256" key="2">
    <source>
        <dbReference type="PROSITE-ProRule" id="PRU00335"/>
    </source>
</evidence>
<protein>
    <submittedName>
        <fullName evidence="4">TetR family transcriptional regulator</fullName>
    </submittedName>
</protein>
<keyword evidence="5" id="KW-1185">Reference proteome</keyword>
<gene>
    <name evidence="4" type="ORF">RSO01_72090</name>
</gene>
<dbReference type="PANTHER" id="PTHR30055">
    <property type="entry name" value="HTH-TYPE TRANSCRIPTIONAL REGULATOR RUTR"/>
    <property type="match status" value="1"/>
</dbReference>